<keyword evidence="6 10" id="KW-0862">Zinc</keyword>
<evidence type="ECO:0000313" key="13">
    <source>
        <dbReference type="EMBL" id="KAG0588088.1"/>
    </source>
</evidence>
<dbReference type="Proteomes" id="UP000822688">
    <property type="component" value="Chromosome 2"/>
</dbReference>
<feature type="binding site" evidence="10">
    <location>
        <position position="93"/>
    </location>
    <ligand>
        <name>Zn(2+)</name>
        <dbReference type="ChEBI" id="CHEBI:29105"/>
        <note>ligand shared between dimeric partners</note>
    </ligand>
</feature>
<comment type="similarity">
    <text evidence="2 11">Belongs to the glyoxalase I family.</text>
</comment>
<dbReference type="Pfam" id="PF00903">
    <property type="entry name" value="Glyoxalase"/>
    <property type="match status" value="1"/>
</dbReference>
<name>A0A8T0IZC7_CERPU</name>
<evidence type="ECO:0000256" key="4">
    <source>
        <dbReference type="ARBA" id="ARBA00018701"/>
    </source>
</evidence>
<evidence type="ECO:0000259" key="12">
    <source>
        <dbReference type="PROSITE" id="PS51819"/>
    </source>
</evidence>
<comment type="function">
    <text evidence="11">Catalyzes the conversion of hemimercaptal, formed from methylglyoxal and glutathione, to S-lactoylglutathione.</text>
</comment>
<dbReference type="GO" id="GO:0046872">
    <property type="term" value="F:metal ion binding"/>
    <property type="evidence" value="ECO:0007669"/>
    <property type="project" value="UniProtKB-UniRule"/>
</dbReference>
<dbReference type="InterPro" id="IPR029068">
    <property type="entry name" value="Glyas_Bleomycin-R_OHBP_Dase"/>
</dbReference>
<dbReference type="PROSITE" id="PS00934">
    <property type="entry name" value="GLYOXALASE_I_1"/>
    <property type="match status" value="1"/>
</dbReference>
<dbReference type="InterPro" id="IPR004360">
    <property type="entry name" value="Glyas_Fos-R_dOase_dom"/>
</dbReference>
<dbReference type="PANTHER" id="PTHR10374">
    <property type="entry name" value="LACTOYLGLUTATHIONE LYASE GLYOXALASE I"/>
    <property type="match status" value="1"/>
</dbReference>
<evidence type="ECO:0000256" key="8">
    <source>
        <dbReference type="ARBA" id="ARBA00048273"/>
    </source>
</evidence>
<organism evidence="13 14">
    <name type="scientific">Ceratodon purpureus</name>
    <name type="common">Fire moss</name>
    <name type="synonym">Dicranum purpureum</name>
    <dbReference type="NCBI Taxonomy" id="3225"/>
    <lineage>
        <taxon>Eukaryota</taxon>
        <taxon>Viridiplantae</taxon>
        <taxon>Streptophyta</taxon>
        <taxon>Embryophyta</taxon>
        <taxon>Bryophyta</taxon>
        <taxon>Bryophytina</taxon>
        <taxon>Bryopsida</taxon>
        <taxon>Dicranidae</taxon>
        <taxon>Pseudoditrichales</taxon>
        <taxon>Ditrichaceae</taxon>
        <taxon>Ceratodon</taxon>
    </lineage>
</organism>
<dbReference type="PROSITE" id="PS00935">
    <property type="entry name" value="GLYOXALASE_I_2"/>
    <property type="match status" value="1"/>
</dbReference>
<comment type="cofactor">
    <cofactor evidence="10">
        <name>Zn(2+)</name>
        <dbReference type="ChEBI" id="CHEBI:29105"/>
    </cofactor>
    <text evidence="10">Binds 1 zinc ion per subunit. In the homodimer, two zinc ions are bound between subunits.</text>
</comment>
<sequence length="249" mass="27247">MAARALLSFGFRQGILSRCVGSSSSKVVGRQAHLRGFLGLSASARHLHFDGGRGLSVTASMSTASGSVPEAAANNPGYCDSPDAVTKGYHVQQTMYRIKDPKRSLEFYSKVLGMTLIKRLDYEEAKFSLYFMGYEDPASIPNDPTEKTAFLIKCKATIELTHNWGTESDPNFTGYHNGNTDPRGYGHIGIAVDDVYKACERFEKFGVEFAKRPDDGRMKGLAFIKDPDGYWIEIFSVAGMTGLINGPSS</sequence>
<evidence type="ECO:0000256" key="11">
    <source>
        <dbReference type="RuleBase" id="RU361179"/>
    </source>
</evidence>
<comment type="pathway">
    <text evidence="1 11">Secondary metabolite metabolism; methylglyoxal degradation; (R)-lactate from methylglyoxal: step 1/2.</text>
</comment>
<feature type="binding site" evidence="10">
    <location>
        <position position="159"/>
    </location>
    <ligand>
        <name>Zn(2+)</name>
        <dbReference type="ChEBI" id="CHEBI:29105"/>
        <note>ligand shared between dimeric partners</note>
    </ligand>
</feature>
<dbReference type="SUPFAM" id="SSF54593">
    <property type="entry name" value="Glyoxalase/Bleomycin resistance protein/Dihydroxybiphenyl dioxygenase"/>
    <property type="match status" value="1"/>
</dbReference>
<protein>
    <recommendedName>
        <fullName evidence="4 11">Lactoylglutathione lyase</fullName>
        <ecNumber evidence="3 11">4.4.1.5</ecNumber>
    </recommendedName>
    <alternativeName>
        <fullName evidence="11">Glyoxalase I</fullName>
    </alternativeName>
</protein>
<dbReference type="EC" id="4.4.1.5" evidence="3 11"/>
<gene>
    <name evidence="13" type="ORF">KC19_2G215100</name>
</gene>
<keyword evidence="7 11" id="KW-0456">Lyase</keyword>
<evidence type="ECO:0000256" key="7">
    <source>
        <dbReference type="ARBA" id="ARBA00023239"/>
    </source>
</evidence>
<evidence type="ECO:0000256" key="5">
    <source>
        <dbReference type="ARBA" id="ARBA00022723"/>
    </source>
</evidence>
<evidence type="ECO:0000256" key="3">
    <source>
        <dbReference type="ARBA" id="ARBA00012081"/>
    </source>
</evidence>
<evidence type="ECO:0000256" key="10">
    <source>
        <dbReference type="PIRSR" id="PIRSR604361-3"/>
    </source>
</evidence>
<evidence type="ECO:0000256" key="2">
    <source>
        <dbReference type="ARBA" id="ARBA00010363"/>
    </source>
</evidence>
<keyword evidence="5 10" id="KW-0479">Metal-binding</keyword>
<keyword evidence="14" id="KW-1185">Reference proteome</keyword>
<dbReference type="PROSITE" id="PS51819">
    <property type="entry name" value="VOC"/>
    <property type="match status" value="1"/>
</dbReference>
<feature type="binding site" evidence="10">
    <location>
        <position position="233"/>
    </location>
    <ligand>
        <name>Zn(2+)</name>
        <dbReference type="ChEBI" id="CHEBI:29105"/>
        <note>ligand shared between dimeric partners</note>
    </ligand>
</feature>
<dbReference type="AlphaFoldDB" id="A0A8T0IZC7"/>
<dbReference type="InterPro" id="IPR037523">
    <property type="entry name" value="VOC_core"/>
</dbReference>
<accession>A0A8T0IZC7</accession>
<feature type="binding site" evidence="10">
    <location>
        <position position="187"/>
    </location>
    <ligand>
        <name>Zn(2+)</name>
        <dbReference type="ChEBI" id="CHEBI:29105"/>
        <note>ligand shared between dimeric partners</note>
    </ligand>
</feature>
<dbReference type="InterPro" id="IPR004361">
    <property type="entry name" value="Glyoxalase_1"/>
</dbReference>
<dbReference type="NCBIfam" id="TIGR00068">
    <property type="entry name" value="glyox_I"/>
    <property type="match status" value="1"/>
</dbReference>
<evidence type="ECO:0000313" key="14">
    <source>
        <dbReference type="Proteomes" id="UP000822688"/>
    </source>
</evidence>
<dbReference type="GO" id="GO:0004462">
    <property type="term" value="F:lactoylglutathione lyase activity"/>
    <property type="evidence" value="ECO:0007669"/>
    <property type="project" value="UniProtKB-UniRule"/>
</dbReference>
<feature type="domain" description="VOC" evidence="12">
    <location>
        <begin position="90"/>
        <end position="237"/>
    </location>
</feature>
<comment type="catalytic activity">
    <reaction evidence="8 11">
        <text>(R)-S-lactoylglutathione = methylglyoxal + glutathione</text>
        <dbReference type="Rhea" id="RHEA:19069"/>
        <dbReference type="ChEBI" id="CHEBI:17158"/>
        <dbReference type="ChEBI" id="CHEBI:57474"/>
        <dbReference type="ChEBI" id="CHEBI:57925"/>
        <dbReference type="EC" id="4.4.1.5"/>
    </reaction>
</comment>
<dbReference type="EMBL" id="CM026422">
    <property type="protein sequence ID" value="KAG0588088.1"/>
    <property type="molecule type" value="Genomic_DNA"/>
</dbReference>
<dbReference type="PANTHER" id="PTHR10374:SF30">
    <property type="entry name" value="LACTOYLGLUTATHIONE LYASE"/>
    <property type="match status" value="1"/>
</dbReference>
<proteinExistence type="inferred from homology"/>
<dbReference type="Gene3D" id="3.10.180.10">
    <property type="entry name" value="2,3-Dihydroxybiphenyl 1,2-Dioxygenase, domain 1"/>
    <property type="match status" value="1"/>
</dbReference>
<feature type="active site" description="Proton donor/acceptor" evidence="9">
    <location>
        <position position="233"/>
    </location>
</feature>
<dbReference type="InterPro" id="IPR018146">
    <property type="entry name" value="Glyoxalase_1_CS"/>
</dbReference>
<dbReference type="CDD" id="cd07233">
    <property type="entry name" value="GlxI_Zn"/>
    <property type="match status" value="1"/>
</dbReference>
<reference evidence="13" key="1">
    <citation type="submission" date="2020-06" db="EMBL/GenBank/DDBJ databases">
        <title>WGS assembly of Ceratodon purpureus strain R40.</title>
        <authorList>
            <person name="Carey S.B."/>
            <person name="Jenkins J."/>
            <person name="Shu S."/>
            <person name="Lovell J.T."/>
            <person name="Sreedasyam A."/>
            <person name="Maumus F."/>
            <person name="Tiley G.P."/>
            <person name="Fernandez-Pozo N."/>
            <person name="Barry K."/>
            <person name="Chen C."/>
            <person name="Wang M."/>
            <person name="Lipzen A."/>
            <person name="Daum C."/>
            <person name="Saski C.A."/>
            <person name="Payton A.C."/>
            <person name="Mcbreen J.C."/>
            <person name="Conrad R.E."/>
            <person name="Kollar L.M."/>
            <person name="Olsson S."/>
            <person name="Huttunen S."/>
            <person name="Landis J.B."/>
            <person name="Wickett N.J."/>
            <person name="Johnson M.G."/>
            <person name="Rensing S.A."/>
            <person name="Grimwood J."/>
            <person name="Schmutz J."/>
            <person name="Mcdaniel S.F."/>
        </authorList>
    </citation>
    <scope>NUCLEOTIDE SEQUENCE</scope>
    <source>
        <strain evidence="13">R40</strain>
    </source>
</reference>
<evidence type="ECO:0000256" key="9">
    <source>
        <dbReference type="PIRSR" id="PIRSR604361-1"/>
    </source>
</evidence>
<evidence type="ECO:0000256" key="1">
    <source>
        <dbReference type="ARBA" id="ARBA00005008"/>
    </source>
</evidence>
<comment type="caution">
    <text evidence="13">The sequence shown here is derived from an EMBL/GenBank/DDBJ whole genome shotgun (WGS) entry which is preliminary data.</text>
</comment>
<evidence type="ECO:0000256" key="6">
    <source>
        <dbReference type="ARBA" id="ARBA00022833"/>
    </source>
</evidence>